<name>T0YWV7_9ZZZZ</name>
<accession>T0YWV7</accession>
<protein>
    <submittedName>
        <fullName evidence="1">Transposase, IS4</fullName>
    </submittedName>
</protein>
<feature type="non-terminal residue" evidence="1">
    <location>
        <position position="1"/>
    </location>
</feature>
<gene>
    <name evidence="1" type="ORF">B2A_12153</name>
</gene>
<dbReference type="EMBL" id="AUZZ01008760">
    <property type="protein sequence ID" value="EQD36447.1"/>
    <property type="molecule type" value="Genomic_DNA"/>
</dbReference>
<organism evidence="1">
    <name type="scientific">mine drainage metagenome</name>
    <dbReference type="NCBI Taxonomy" id="410659"/>
    <lineage>
        <taxon>unclassified sequences</taxon>
        <taxon>metagenomes</taxon>
        <taxon>ecological metagenomes</taxon>
    </lineage>
</organism>
<reference evidence="1" key="1">
    <citation type="submission" date="2013-08" db="EMBL/GenBank/DDBJ databases">
        <authorList>
            <person name="Mendez C."/>
            <person name="Richter M."/>
            <person name="Ferrer M."/>
            <person name="Sanchez J."/>
        </authorList>
    </citation>
    <scope>NUCLEOTIDE SEQUENCE</scope>
</reference>
<feature type="non-terminal residue" evidence="1">
    <location>
        <position position="186"/>
    </location>
</feature>
<proteinExistence type="predicted"/>
<dbReference type="AlphaFoldDB" id="T0YWV7"/>
<reference evidence="1" key="2">
    <citation type="journal article" date="2014" name="ISME J.">
        <title>Microbial stratification in low pH oxic and suboxic macroscopic growths along an acid mine drainage.</title>
        <authorList>
            <person name="Mendez-Garcia C."/>
            <person name="Mesa V."/>
            <person name="Sprenger R.R."/>
            <person name="Richter M."/>
            <person name="Diez M.S."/>
            <person name="Solano J."/>
            <person name="Bargiela R."/>
            <person name="Golyshina O.V."/>
            <person name="Manteca A."/>
            <person name="Ramos J.L."/>
            <person name="Gallego J.R."/>
            <person name="Llorente I."/>
            <person name="Martins Dos Santos V.A."/>
            <person name="Jensen O.N."/>
            <person name="Pelaez A.I."/>
            <person name="Sanchez J."/>
            <person name="Ferrer M."/>
        </authorList>
    </citation>
    <scope>NUCLEOTIDE SEQUENCE</scope>
</reference>
<sequence length="186" mass="21314">EYIGRITRAGISEKAKDIRSVYEYGNSALVYSLSADIIARLQRYFPDRWPDLYALSMVRLMDPVPLKSVKDRWEKLYVSREIEAHLSPNTLTDILRESGSDMGAQMDLFQSLITESKKLAFDLSSIFSRSENLNVVAKGHNADHIYLPQINMALAFDLDQYRPVFLKPLEGSVRDVKSLRKVLEEI</sequence>
<comment type="caution">
    <text evidence="1">The sequence shown here is derived from an EMBL/GenBank/DDBJ whole genome shotgun (WGS) entry which is preliminary data.</text>
</comment>
<evidence type="ECO:0000313" key="1">
    <source>
        <dbReference type="EMBL" id="EQD36447.1"/>
    </source>
</evidence>